<name>A0ABM6RP71_9FIRM</name>
<dbReference type="EMBL" id="CP019454">
    <property type="protein sequence ID" value="AUW93167.1"/>
    <property type="molecule type" value="Genomic_DNA"/>
</dbReference>
<accession>A0ABM6RP71</accession>
<sequence length="194" mass="21762">MEERALMVKRRSTWWGRWVIAGLLVSGVYATHVLPQRVRDHVLTVERQWVTSTWHIPKNVGLRLPIPSTRHAVRPLTHQVWAHPVSQAHLVESFGWHHQQFDAQVTLQTTPGQVVQGFARATVIRTAPSLELSVGKILVVLQGVQHMAVHRGQKVSLGTVLGRVGRHLAIAVQIDGLPVNPLLPQYFGTTWARP</sequence>
<evidence type="ECO:0008006" key="3">
    <source>
        <dbReference type="Google" id="ProtNLM"/>
    </source>
</evidence>
<organism evidence="1 2">
    <name type="scientific">Sulfobacillus thermotolerans</name>
    <dbReference type="NCBI Taxonomy" id="338644"/>
    <lineage>
        <taxon>Bacteria</taxon>
        <taxon>Bacillati</taxon>
        <taxon>Bacillota</taxon>
        <taxon>Clostridia</taxon>
        <taxon>Eubacteriales</taxon>
        <taxon>Clostridiales Family XVII. Incertae Sedis</taxon>
        <taxon>Sulfobacillus</taxon>
    </lineage>
</organism>
<dbReference type="Proteomes" id="UP000325292">
    <property type="component" value="Chromosome"/>
</dbReference>
<protein>
    <recommendedName>
        <fullName evidence="3">Peptidase M23 domain-containing protein</fullName>
    </recommendedName>
</protein>
<keyword evidence="2" id="KW-1185">Reference proteome</keyword>
<evidence type="ECO:0000313" key="1">
    <source>
        <dbReference type="EMBL" id="AUW93167.1"/>
    </source>
</evidence>
<gene>
    <name evidence="1" type="ORF">BXT84_03710</name>
</gene>
<evidence type="ECO:0000313" key="2">
    <source>
        <dbReference type="Proteomes" id="UP000325292"/>
    </source>
</evidence>
<proteinExistence type="predicted"/>
<reference evidence="1 2" key="1">
    <citation type="journal article" date="2019" name="Sci. Rep.">
        <title>Sulfobacillus thermotolerans: new insights into resistance and metabolic capacities of acidophilic chemolithotrophs.</title>
        <authorList>
            <person name="Panyushkina A.E."/>
            <person name="Babenko V.V."/>
            <person name="Nikitina A.S."/>
            <person name="Selezneva O.V."/>
            <person name="Tsaplina I.A."/>
            <person name="Letarova M.A."/>
            <person name="Kostryukova E.S."/>
            <person name="Letarov A.V."/>
        </authorList>
    </citation>
    <scope>NUCLEOTIDE SEQUENCE [LARGE SCALE GENOMIC DNA]</scope>
    <source>
        <strain evidence="1 2">Kr1</strain>
    </source>
</reference>